<feature type="domain" description="EGF-like" evidence="3">
    <location>
        <begin position="116"/>
        <end position="154"/>
    </location>
</feature>
<evidence type="ECO:0000313" key="4">
    <source>
        <dbReference type="Proteomes" id="UP000515158"/>
    </source>
</evidence>
<protein>
    <submittedName>
        <fullName evidence="5">Neurogenic locus notch homolog protein 4-like</fullName>
    </submittedName>
</protein>
<evidence type="ECO:0000259" key="3">
    <source>
        <dbReference type="PROSITE" id="PS50026"/>
    </source>
</evidence>
<dbReference type="InParanoid" id="A0A6P8Y4Q7"/>
<dbReference type="PROSITE" id="PS01186">
    <property type="entry name" value="EGF_2"/>
    <property type="match status" value="1"/>
</dbReference>
<feature type="compositionally biased region" description="Low complexity" evidence="2">
    <location>
        <begin position="208"/>
        <end position="228"/>
    </location>
</feature>
<dbReference type="RefSeq" id="XP_034231006.1">
    <property type="nucleotide sequence ID" value="XM_034375115.1"/>
</dbReference>
<dbReference type="AlphaFoldDB" id="A0A6P8Y4Q7"/>
<dbReference type="InterPro" id="IPR000742">
    <property type="entry name" value="EGF"/>
</dbReference>
<organism evidence="5">
    <name type="scientific">Thrips palmi</name>
    <name type="common">Melon thrips</name>
    <dbReference type="NCBI Taxonomy" id="161013"/>
    <lineage>
        <taxon>Eukaryota</taxon>
        <taxon>Metazoa</taxon>
        <taxon>Ecdysozoa</taxon>
        <taxon>Arthropoda</taxon>
        <taxon>Hexapoda</taxon>
        <taxon>Insecta</taxon>
        <taxon>Pterygota</taxon>
        <taxon>Neoptera</taxon>
        <taxon>Paraneoptera</taxon>
        <taxon>Thysanoptera</taxon>
        <taxon>Terebrantia</taxon>
        <taxon>Thripoidea</taxon>
        <taxon>Thripidae</taxon>
        <taxon>Thrips</taxon>
    </lineage>
</organism>
<evidence type="ECO:0000256" key="2">
    <source>
        <dbReference type="SAM" id="MobiDB-lite"/>
    </source>
</evidence>
<dbReference type="InterPro" id="IPR050906">
    <property type="entry name" value="Notch_signaling"/>
</dbReference>
<dbReference type="Proteomes" id="UP000515158">
    <property type="component" value="Unplaced"/>
</dbReference>
<dbReference type="Gene3D" id="2.10.70.10">
    <property type="entry name" value="Complement Module, domain 1"/>
    <property type="match status" value="1"/>
</dbReference>
<dbReference type="SUPFAM" id="SSF57196">
    <property type="entry name" value="EGF/Laminin"/>
    <property type="match status" value="2"/>
</dbReference>
<keyword evidence="1" id="KW-0245">EGF-like domain</keyword>
<dbReference type="Gene3D" id="2.10.25.10">
    <property type="entry name" value="Laminin"/>
    <property type="match status" value="2"/>
</dbReference>
<feature type="disulfide bond" evidence="1">
    <location>
        <begin position="158"/>
        <end position="168"/>
    </location>
</feature>
<dbReference type="PANTHER" id="PTHR24044">
    <property type="entry name" value="NOTCH LIGAND FAMILY MEMBER"/>
    <property type="match status" value="1"/>
</dbReference>
<sequence>MTPAPRRSCPEPTMPEFGLLMCRARDDAEDANDAHRMPEGSECTVSCSPPHRLQQDDGDATQSVVTKCSAGRWNVTSWTCVRAPVPDADLDGDISAVLSDAGAAHAEDWDWKANSLTDPCSPNPCHSGGKCLRGPTNARALCQCRPGTEGERCERVLCRATCLHGGRCVLLQGRPSCFCHRGFAGSRCQALVKNVRFPAPTPVPALTTPVTTPVTTPTTASAIAAPSTPSAPPRPSSEAPNG</sequence>
<keyword evidence="4" id="KW-1185">Reference proteome</keyword>
<accession>A0A6P8Y4Q7</accession>
<feature type="disulfide bond" evidence="1">
    <location>
        <begin position="144"/>
        <end position="153"/>
    </location>
</feature>
<evidence type="ECO:0000313" key="5">
    <source>
        <dbReference type="RefSeq" id="XP_034231006.1"/>
    </source>
</evidence>
<name>A0A6P8Y4Q7_THRPL</name>
<dbReference type="CDD" id="cd00054">
    <property type="entry name" value="EGF_CA"/>
    <property type="match status" value="2"/>
</dbReference>
<dbReference type="PROSITE" id="PS50026">
    <property type="entry name" value="EGF_3"/>
    <property type="match status" value="2"/>
</dbReference>
<reference evidence="5" key="1">
    <citation type="submission" date="2025-08" db="UniProtKB">
        <authorList>
            <consortium name="RefSeq"/>
        </authorList>
    </citation>
    <scope>IDENTIFICATION</scope>
    <source>
        <tissue evidence="5">Total insect</tissue>
    </source>
</reference>
<dbReference type="KEGG" id="tpal:117639449"/>
<gene>
    <name evidence="5" type="primary">LOC117639449</name>
</gene>
<feature type="disulfide bond" evidence="1">
    <location>
        <begin position="125"/>
        <end position="142"/>
    </location>
</feature>
<feature type="disulfide bond" evidence="1">
    <location>
        <begin position="179"/>
        <end position="188"/>
    </location>
</feature>
<feature type="region of interest" description="Disordered" evidence="2">
    <location>
        <begin position="208"/>
        <end position="242"/>
    </location>
</feature>
<evidence type="ECO:0000256" key="1">
    <source>
        <dbReference type="PROSITE-ProRule" id="PRU00076"/>
    </source>
</evidence>
<proteinExistence type="predicted"/>
<keyword evidence="1" id="KW-1015">Disulfide bond</keyword>
<dbReference type="SMART" id="SM00181">
    <property type="entry name" value="EGF"/>
    <property type="match status" value="2"/>
</dbReference>
<dbReference type="Pfam" id="PF00008">
    <property type="entry name" value="EGF"/>
    <property type="match status" value="2"/>
</dbReference>
<dbReference type="PROSITE" id="PS00022">
    <property type="entry name" value="EGF_1"/>
    <property type="match status" value="2"/>
</dbReference>
<feature type="region of interest" description="Disordered" evidence="2">
    <location>
        <begin position="29"/>
        <end position="58"/>
    </location>
</feature>
<feature type="domain" description="EGF-like" evidence="3">
    <location>
        <begin position="155"/>
        <end position="189"/>
    </location>
</feature>
<comment type="caution">
    <text evidence="1">Lacks conserved residue(s) required for the propagation of feature annotation.</text>
</comment>
<dbReference type="GeneID" id="117639449"/>
<dbReference type="OrthoDB" id="283575at2759"/>